<keyword evidence="8" id="KW-1185">Reference proteome</keyword>
<keyword evidence="6" id="KW-0175">Coiled coil</keyword>
<keyword evidence="4" id="KW-0804">Transcription</keyword>
<proteinExistence type="predicted"/>
<keyword evidence="3" id="KW-0805">Transcription regulation</keyword>
<name>A0A9N9GUW2_9GLOM</name>
<dbReference type="EMBL" id="CAJVPV010008246">
    <property type="protein sequence ID" value="CAG8628191.1"/>
    <property type="molecule type" value="Genomic_DNA"/>
</dbReference>
<dbReference type="OrthoDB" id="20886at2759"/>
<dbReference type="Pfam" id="PF08598">
    <property type="entry name" value="Sds3"/>
    <property type="match status" value="1"/>
</dbReference>
<dbReference type="SMART" id="SM01401">
    <property type="entry name" value="Sds3"/>
    <property type="match status" value="1"/>
</dbReference>
<dbReference type="InterPro" id="IPR013907">
    <property type="entry name" value="Sds3"/>
</dbReference>
<organism evidence="7 8">
    <name type="scientific">Acaulospora morrowiae</name>
    <dbReference type="NCBI Taxonomy" id="94023"/>
    <lineage>
        <taxon>Eukaryota</taxon>
        <taxon>Fungi</taxon>
        <taxon>Fungi incertae sedis</taxon>
        <taxon>Mucoromycota</taxon>
        <taxon>Glomeromycotina</taxon>
        <taxon>Glomeromycetes</taxon>
        <taxon>Diversisporales</taxon>
        <taxon>Acaulosporaceae</taxon>
        <taxon>Acaulospora</taxon>
    </lineage>
</organism>
<comment type="subcellular location">
    <subcellularLocation>
        <location evidence="1">Nucleus</location>
    </subcellularLocation>
</comment>
<sequence length="325" mass="38214">VFKTNYVHGHPVAFSEFCDVYIMMAQLQVTQHDENDKPRTEIQEELKDIEIDFAQLKNQVHRERIQELDKEIESINQGIHPEQILRMEEIDKKRLRRLEITALRKKYQELHCQKQHDEARHRADYQFMADIRALRKQILEDLERQKYRLVKEKNKLDDVNLEHTTVDQIYLKQVQEQWLNTLSEFKYIQENHVLETLKADEIEDDLALMGIIREEEFQVLAPSSSSSSPQMSTISRPNICDNNNNPFLSQEDHDVYSSGDRLYFGQCFKKGDAVLVIDSTSGRYTAKFLSATDSEVVIQRPDGSKTRLQMSLLKEGKYQIHLKDS</sequence>
<reference evidence="7" key="1">
    <citation type="submission" date="2021-06" db="EMBL/GenBank/DDBJ databases">
        <authorList>
            <person name="Kallberg Y."/>
            <person name="Tangrot J."/>
            <person name="Rosling A."/>
        </authorList>
    </citation>
    <scope>NUCLEOTIDE SEQUENCE</scope>
    <source>
        <strain evidence="7">CL551</strain>
    </source>
</reference>
<evidence type="ECO:0000256" key="6">
    <source>
        <dbReference type="SAM" id="Coils"/>
    </source>
</evidence>
<dbReference type="GO" id="GO:0005654">
    <property type="term" value="C:nucleoplasm"/>
    <property type="evidence" value="ECO:0007669"/>
    <property type="project" value="UniProtKB-ARBA"/>
</dbReference>
<feature type="non-terminal residue" evidence="7">
    <location>
        <position position="1"/>
    </location>
</feature>
<keyword evidence="2" id="KW-0678">Repressor</keyword>
<dbReference type="AlphaFoldDB" id="A0A9N9GUW2"/>
<dbReference type="Gene3D" id="1.20.5.1500">
    <property type="match status" value="1"/>
</dbReference>
<evidence type="ECO:0000256" key="4">
    <source>
        <dbReference type="ARBA" id="ARBA00023163"/>
    </source>
</evidence>
<keyword evidence="5" id="KW-0539">Nucleus</keyword>
<evidence type="ECO:0000313" key="7">
    <source>
        <dbReference type="EMBL" id="CAG8628191.1"/>
    </source>
</evidence>
<protein>
    <submittedName>
        <fullName evidence="7">8915_t:CDS:1</fullName>
    </submittedName>
</protein>
<evidence type="ECO:0000256" key="1">
    <source>
        <dbReference type="ARBA" id="ARBA00004123"/>
    </source>
</evidence>
<evidence type="ECO:0000313" key="8">
    <source>
        <dbReference type="Proteomes" id="UP000789342"/>
    </source>
</evidence>
<accession>A0A9N9GUW2</accession>
<comment type="caution">
    <text evidence="7">The sequence shown here is derived from an EMBL/GenBank/DDBJ whole genome shotgun (WGS) entry which is preliminary data.</text>
</comment>
<evidence type="ECO:0000256" key="3">
    <source>
        <dbReference type="ARBA" id="ARBA00023015"/>
    </source>
</evidence>
<dbReference type="Proteomes" id="UP000789342">
    <property type="component" value="Unassembled WGS sequence"/>
</dbReference>
<evidence type="ECO:0000256" key="2">
    <source>
        <dbReference type="ARBA" id="ARBA00022491"/>
    </source>
</evidence>
<feature type="coiled-coil region" evidence="6">
    <location>
        <begin position="39"/>
        <end position="78"/>
    </location>
</feature>
<evidence type="ECO:0000256" key="5">
    <source>
        <dbReference type="ARBA" id="ARBA00023242"/>
    </source>
</evidence>
<gene>
    <name evidence="7" type="ORF">AMORRO_LOCUS8966</name>
</gene>
<dbReference type="PANTHER" id="PTHR21964">
    <property type="entry name" value="BREAST CANCER METASTASIS-SUPPRESSOR 1"/>
    <property type="match status" value="1"/>
</dbReference>
<dbReference type="GO" id="GO:0010468">
    <property type="term" value="P:regulation of gene expression"/>
    <property type="evidence" value="ECO:0007669"/>
    <property type="project" value="UniProtKB-ARBA"/>
</dbReference>